<feature type="transmembrane region" description="Helical" evidence="1">
    <location>
        <begin position="29"/>
        <end position="46"/>
    </location>
</feature>
<feature type="chain" id="PRO_5004733010" description="Secreted protein" evidence="2">
    <location>
        <begin position="18"/>
        <end position="72"/>
    </location>
</feature>
<comment type="caution">
    <text evidence="3">The sequence shown here is derived from an EMBL/GenBank/DDBJ whole genome shotgun (WGS) entry which is preliminary data.</text>
</comment>
<proteinExistence type="predicted"/>
<reference evidence="3 4" key="1">
    <citation type="journal article" date="2014" name="Genome Announc.">
        <title>Trypanosoma cruzi Clone Dm28c Draft Genome Sequence.</title>
        <authorList>
            <person name="Grisard E.C."/>
            <person name="Teixeira S.M."/>
            <person name="de Almeida L.G."/>
            <person name="Stoco P.H."/>
            <person name="Gerber A.L."/>
            <person name="Talavera-Lopez C."/>
            <person name="Lima O.C."/>
            <person name="Andersson B."/>
            <person name="de Vasconcelos A.T."/>
        </authorList>
    </citation>
    <scope>NUCLEOTIDE SEQUENCE [LARGE SCALE GENOMIC DNA]</scope>
    <source>
        <strain evidence="3 4">Dm28c</strain>
    </source>
</reference>
<keyword evidence="1" id="KW-0812">Transmembrane</keyword>
<accession>V5BA23</accession>
<keyword evidence="2" id="KW-0732">Signal</keyword>
<organism evidence="3 4">
    <name type="scientific">Trypanosoma cruzi Dm28c</name>
    <dbReference type="NCBI Taxonomy" id="1416333"/>
    <lineage>
        <taxon>Eukaryota</taxon>
        <taxon>Discoba</taxon>
        <taxon>Euglenozoa</taxon>
        <taxon>Kinetoplastea</taxon>
        <taxon>Metakinetoplastina</taxon>
        <taxon>Trypanosomatida</taxon>
        <taxon>Trypanosomatidae</taxon>
        <taxon>Trypanosoma</taxon>
        <taxon>Schizotrypanum</taxon>
    </lineage>
</organism>
<gene>
    <name evidence="3" type="ORF">TCDM_01221</name>
</gene>
<sequence length="72" mass="8293">MLLTFLLFGVCVCVERGGELVFGSLRDDVHFFLFSNAFFFFIFFLADEEGCLEGGRGSCENEHRRGRWCGRQ</sequence>
<dbReference type="VEuPathDB" id="TriTrypDB:TCDM_01221"/>
<evidence type="ECO:0000256" key="1">
    <source>
        <dbReference type="SAM" id="Phobius"/>
    </source>
</evidence>
<evidence type="ECO:0000313" key="4">
    <source>
        <dbReference type="Proteomes" id="UP000017861"/>
    </source>
</evidence>
<dbReference type="EMBL" id="AYLP01000007">
    <property type="protein sequence ID" value="ESS70100.1"/>
    <property type="molecule type" value="Genomic_DNA"/>
</dbReference>
<dbReference type="AlphaFoldDB" id="V5BA23"/>
<dbReference type="Proteomes" id="UP000017861">
    <property type="component" value="Unassembled WGS sequence"/>
</dbReference>
<keyword evidence="1" id="KW-0472">Membrane</keyword>
<evidence type="ECO:0000256" key="2">
    <source>
        <dbReference type="SAM" id="SignalP"/>
    </source>
</evidence>
<protein>
    <recommendedName>
        <fullName evidence="5">Secreted protein</fullName>
    </recommendedName>
</protein>
<keyword evidence="1" id="KW-1133">Transmembrane helix</keyword>
<feature type="signal peptide" evidence="2">
    <location>
        <begin position="1"/>
        <end position="17"/>
    </location>
</feature>
<name>V5BA23_TRYCR</name>
<evidence type="ECO:0008006" key="5">
    <source>
        <dbReference type="Google" id="ProtNLM"/>
    </source>
</evidence>
<evidence type="ECO:0000313" key="3">
    <source>
        <dbReference type="EMBL" id="ESS70100.1"/>
    </source>
</evidence>